<dbReference type="Pfam" id="PF00388">
    <property type="entry name" value="PI-PLC-X"/>
    <property type="match status" value="1"/>
</dbReference>
<reference evidence="3 4" key="1">
    <citation type="journal article" date="2019" name="Mol. Ecol. Resour.">
        <title>Improving Illumina assemblies with Hi-C and long reads: an example with the North African dromedary.</title>
        <authorList>
            <person name="Elbers J.P."/>
            <person name="Rogers M.F."/>
            <person name="Perelman P.L."/>
            <person name="Proskuryakova A.A."/>
            <person name="Serdyukova N.A."/>
            <person name="Johnson W.E."/>
            <person name="Horin P."/>
            <person name="Corander J."/>
            <person name="Murphy D."/>
            <person name="Burger P.A."/>
        </authorList>
    </citation>
    <scope>NUCLEOTIDE SEQUENCE [LARGE SCALE GENOMIC DNA]</scope>
    <source>
        <strain evidence="3">Drom800</strain>
        <tissue evidence="3">Blood</tissue>
    </source>
</reference>
<sequence length="341" mass="38039">MYAYCLFKECDRSGSEQLEGTEIEEFLWRLLKGPELREIFHRYLSGDRALSAPELLEFLEDQGKDSTTLARAQQLIHTWKPVIHHGHTLNPKILFRDAIQAVRDHAFTLSPYLVILSLENHCGLEQQAAMACHLHTILGDMLVTQMVDSQNPEELPSPEQLKGWVPVKGKKLPAARSEDGRIPSDLEEEEEKEEQPDTTFDPECPGPRRTTLTSQMLTLQQLPKLNAKKPNSIGDLLVCIEINGTLHFQLPAPELVLVLFVVEDYDSTSPSGFVGQFTLPLNSLKPGFRHIRLPCQGRGLTVISHALSTSVSSAAEGVADPPVVLQVPVLILWQKPSPPLE</sequence>
<dbReference type="Proteomes" id="UP000299084">
    <property type="component" value="Unassembled WGS sequence"/>
</dbReference>
<dbReference type="GO" id="GO:0035556">
    <property type="term" value="P:intracellular signal transduction"/>
    <property type="evidence" value="ECO:0007669"/>
    <property type="project" value="InterPro"/>
</dbReference>
<dbReference type="Pfam" id="PF14788">
    <property type="entry name" value="EF-hand_10"/>
    <property type="match status" value="1"/>
</dbReference>
<dbReference type="PROSITE" id="PS50007">
    <property type="entry name" value="PIPLC_X_DOMAIN"/>
    <property type="match status" value="1"/>
</dbReference>
<accession>A0A5N4EDI8</accession>
<dbReference type="Gene3D" id="2.60.40.150">
    <property type="entry name" value="C2 domain"/>
    <property type="match status" value="1"/>
</dbReference>
<evidence type="ECO:0000256" key="1">
    <source>
        <dbReference type="SAM" id="MobiDB-lite"/>
    </source>
</evidence>
<evidence type="ECO:0000313" key="3">
    <source>
        <dbReference type="EMBL" id="KAB1281551.1"/>
    </source>
</evidence>
<evidence type="ECO:0000259" key="2">
    <source>
        <dbReference type="SMART" id="SM00148"/>
    </source>
</evidence>
<dbReference type="PANTHER" id="PTHR10336:SF33">
    <property type="entry name" value="1-PHOSPHATIDYLINOSITOL 4,5-BISPHOSPHATE PHOSPHODIESTERASE DELTA-3"/>
    <property type="match status" value="1"/>
</dbReference>
<dbReference type="CDD" id="cd00275">
    <property type="entry name" value="C2_PLC_like"/>
    <property type="match status" value="1"/>
</dbReference>
<dbReference type="InterPro" id="IPR039504">
    <property type="entry name" value="PLC-delta3_EF-hand"/>
</dbReference>
<dbReference type="SUPFAM" id="SSF51695">
    <property type="entry name" value="PLC-like phosphodiesterases"/>
    <property type="match status" value="1"/>
</dbReference>
<feature type="domain" description="Phosphatidylinositol-specific phospholipase C X" evidence="2">
    <location>
        <begin position="38"/>
        <end position="170"/>
    </location>
</feature>
<evidence type="ECO:0000313" key="4">
    <source>
        <dbReference type="Proteomes" id="UP000299084"/>
    </source>
</evidence>
<dbReference type="AlphaFoldDB" id="A0A5N4EDI8"/>
<dbReference type="Gene3D" id="1.10.238.10">
    <property type="entry name" value="EF-hand"/>
    <property type="match status" value="1"/>
</dbReference>
<dbReference type="GO" id="GO:0004435">
    <property type="term" value="F:phosphatidylinositol-4,5-bisphosphate phospholipase C activity"/>
    <property type="evidence" value="ECO:0007669"/>
    <property type="project" value="TreeGrafter"/>
</dbReference>
<dbReference type="GO" id="GO:0006629">
    <property type="term" value="P:lipid metabolic process"/>
    <property type="evidence" value="ECO:0007669"/>
    <property type="project" value="InterPro"/>
</dbReference>
<gene>
    <name evidence="3" type="ORF">Cadr_000005009</name>
</gene>
<dbReference type="InterPro" id="IPR001192">
    <property type="entry name" value="PI-PLC_fam"/>
</dbReference>
<keyword evidence="4" id="KW-1185">Reference proteome</keyword>
<dbReference type="InterPro" id="IPR017946">
    <property type="entry name" value="PLC-like_Pdiesterase_TIM-brl"/>
</dbReference>
<protein>
    <submittedName>
        <fullName evidence="3">1-phosphatidylinositol 4</fullName>
    </submittedName>
</protein>
<dbReference type="SUPFAM" id="SSF49562">
    <property type="entry name" value="C2 domain (Calcium/lipid-binding domain, CaLB)"/>
    <property type="match status" value="1"/>
</dbReference>
<dbReference type="SMART" id="SM00148">
    <property type="entry name" value="PLCXc"/>
    <property type="match status" value="1"/>
</dbReference>
<organism evidence="3 4">
    <name type="scientific">Camelus dromedarius</name>
    <name type="common">Dromedary</name>
    <name type="synonym">Arabian camel</name>
    <dbReference type="NCBI Taxonomy" id="9838"/>
    <lineage>
        <taxon>Eukaryota</taxon>
        <taxon>Metazoa</taxon>
        <taxon>Chordata</taxon>
        <taxon>Craniata</taxon>
        <taxon>Vertebrata</taxon>
        <taxon>Euteleostomi</taxon>
        <taxon>Mammalia</taxon>
        <taxon>Eutheria</taxon>
        <taxon>Laurasiatheria</taxon>
        <taxon>Artiodactyla</taxon>
        <taxon>Tylopoda</taxon>
        <taxon>Camelidae</taxon>
        <taxon>Camelus</taxon>
    </lineage>
</organism>
<feature type="region of interest" description="Disordered" evidence="1">
    <location>
        <begin position="149"/>
        <end position="209"/>
    </location>
</feature>
<comment type="caution">
    <text evidence="3">The sequence shown here is derived from an EMBL/GenBank/DDBJ whole genome shotgun (WGS) entry which is preliminary data.</text>
</comment>
<dbReference type="GO" id="GO:0005886">
    <property type="term" value="C:plasma membrane"/>
    <property type="evidence" value="ECO:0007669"/>
    <property type="project" value="TreeGrafter"/>
</dbReference>
<feature type="compositionally biased region" description="Acidic residues" evidence="1">
    <location>
        <begin position="185"/>
        <end position="196"/>
    </location>
</feature>
<name>A0A5N4EDI8_CAMDR</name>
<dbReference type="InterPro" id="IPR035892">
    <property type="entry name" value="C2_domain_sf"/>
</dbReference>
<dbReference type="PANTHER" id="PTHR10336">
    <property type="entry name" value="PHOSPHOINOSITIDE-SPECIFIC PHOSPHOLIPASE C FAMILY PROTEIN"/>
    <property type="match status" value="1"/>
</dbReference>
<dbReference type="SUPFAM" id="SSF47473">
    <property type="entry name" value="EF-hand"/>
    <property type="match status" value="1"/>
</dbReference>
<dbReference type="EMBL" id="JWIN03000003">
    <property type="protein sequence ID" value="KAB1281551.1"/>
    <property type="molecule type" value="Genomic_DNA"/>
</dbReference>
<dbReference type="Gene3D" id="3.20.20.190">
    <property type="entry name" value="Phosphatidylinositol (PI) phosphodiesterase"/>
    <property type="match status" value="1"/>
</dbReference>
<dbReference type="InterPro" id="IPR000909">
    <property type="entry name" value="PLipase_C_PInositol-sp_X_dom"/>
</dbReference>
<dbReference type="InterPro" id="IPR011992">
    <property type="entry name" value="EF-hand-dom_pair"/>
</dbReference>
<proteinExistence type="predicted"/>